<evidence type="ECO:0000313" key="2">
    <source>
        <dbReference type="EMBL" id="VDO66207.1"/>
    </source>
</evidence>
<dbReference type="WBParaSite" id="HPBE_0000590201-mRNA-1">
    <property type="protein sequence ID" value="HPBE_0000590201-mRNA-1"/>
    <property type="gene ID" value="HPBE_0000590201"/>
</dbReference>
<accession>A0A183FGT5</accession>
<evidence type="ECO:0000313" key="4">
    <source>
        <dbReference type="WBParaSite" id="HPBE_0000590201-mRNA-1"/>
    </source>
</evidence>
<name>A0A183FGT5_HELPZ</name>
<feature type="compositionally biased region" description="Low complexity" evidence="1">
    <location>
        <begin position="1"/>
        <end position="21"/>
    </location>
</feature>
<reference evidence="2 3" key="1">
    <citation type="submission" date="2018-11" db="EMBL/GenBank/DDBJ databases">
        <authorList>
            <consortium name="Pathogen Informatics"/>
        </authorList>
    </citation>
    <scope>NUCLEOTIDE SEQUENCE [LARGE SCALE GENOMIC DNA]</scope>
</reference>
<feature type="region of interest" description="Disordered" evidence="1">
    <location>
        <begin position="1"/>
        <end position="24"/>
    </location>
</feature>
<evidence type="ECO:0000256" key="1">
    <source>
        <dbReference type="SAM" id="MobiDB-lite"/>
    </source>
</evidence>
<sequence length="102" mass="10963">MSSPSSPLSSSLSPQQQLLQSRRTALRPRLQRLAPVLENDSGVSSDHEHDATSGASQVLATIPPMRLCPIVVVVVVIASLENYSSSEGLDVRNSRWVSSKVP</sequence>
<accession>A0A3P7Y0N0</accession>
<reference evidence="4" key="2">
    <citation type="submission" date="2019-09" db="UniProtKB">
        <authorList>
            <consortium name="WormBaseParasite"/>
        </authorList>
    </citation>
    <scope>IDENTIFICATION</scope>
</reference>
<organism evidence="3 4">
    <name type="scientific">Heligmosomoides polygyrus</name>
    <name type="common">Parasitic roundworm</name>
    <dbReference type="NCBI Taxonomy" id="6339"/>
    <lineage>
        <taxon>Eukaryota</taxon>
        <taxon>Metazoa</taxon>
        <taxon>Ecdysozoa</taxon>
        <taxon>Nematoda</taxon>
        <taxon>Chromadorea</taxon>
        <taxon>Rhabditida</taxon>
        <taxon>Rhabditina</taxon>
        <taxon>Rhabditomorpha</taxon>
        <taxon>Strongyloidea</taxon>
        <taxon>Heligmosomidae</taxon>
        <taxon>Heligmosomoides</taxon>
    </lineage>
</organism>
<dbReference type="Proteomes" id="UP000050761">
    <property type="component" value="Unassembled WGS sequence"/>
</dbReference>
<protein>
    <submittedName>
        <fullName evidence="2 4">Uncharacterized protein</fullName>
    </submittedName>
</protein>
<proteinExistence type="predicted"/>
<dbReference type="AlphaFoldDB" id="A0A183FGT5"/>
<dbReference type="EMBL" id="UZAH01025561">
    <property type="protein sequence ID" value="VDO66207.1"/>
    <property type="molecule type" value="Genomic_DNA"/>
</dbReference>
<gene>
    <name evidence="2" type="ORF">HPBE_LOCUS5903</name>
</gene>
<keyword evidence="3" id="KW-1185">Reference proteome</keyword>
<evidence type="ECO:0000313" key="3">
    <source>
        <dbReference type="Proteomes" id="UP000050761"/>
    </source>
</evidence>
<feature type="region of interest" description="Disordered" evidence="1">
    <location>
        <begin position="35"/>
        <end position="54"/>
    </location>
</feature>